<organism evidence="9 10">
    <name type="scientific">Amycolatopsis speibonae</name>
    <dbReference type="NCBI Taxonomy" id="1450224"/>
    <lineage>
        <taxon>Bacteria</taxon>
        <taxon>Bacillati</taxon>
        <taxon>Actinomycetota</taxon>
        <taxon>Actinomycetes</taxon>
        <taxon>Pseudonocardiales</taxon>
        <taxon>Pseudonocardiaceae</taxon>
        <taxon>Amycolatopsis</taxon>
    </lineage>
</organism>
<feature type="transmembrane region" description="Helical" evidence="8">
    <location>
        <begin position="238"/>
        <end position="261"/>
    </location>
</feature>
<dbReference type="RefSeq" id="WP_378242099.1">
    <property type="nucleotide sequence ID" value="NZ_JBHRWK010000047.1"/>
</dbReference>
<evidence type="ECO:0000313" key="9">
    <source>
        <dbReference type="EMBL" id="MFC3453344.1"/>
    </source>
</evidence>
<comment type="similarity">
    <text evidence="2">Belongs to the nucleobase:cation symporter-2 (NCS2) (TC 2.A.40) family.</text>
</comment>
<feature type="transmembrane region" description="Helical" evidence="8">
    <location>
        <begin position="112"/>
        <end position="131"/>
    </location>
</feature>
<feature type="transmembrane region" description="Helical" evidence="8">
    <location>
        <begin position="350"/>
        <end position="371"/>
    </location>
</feature>
<dbReference type="PROSITE" id="PS01116">
    <property type="entry name" value="XANTH_URACIL_PERMASE"/>
    <property type="match status" value="1"/>
</dbReference>
<evidence type="ECO:0000256" key="5">
    <source>
        <dbReference type="ARBA" id="ARBA00022692"/>
    </source>
</evidence>
<feature type="transmembrane region" description="Helical" evidence="8">
    <location>
        <begin position="34"/>
        <end position="52"/>
    </location>
</feature>
<dbReference type="NCBIfam" id="NF037981">
    <property type="entry name" value="NCS2_1"/>
    <property type="match status" value="1"/>
</dbReference>
<evidence type="ECO:0000256" key="1">
    <source>
        <dbReference type="ARBA" id="ARBA00004651"/>
    </source>
</evidence>
<feature type="transmembrane region" description="Helical" evidence="8">
    <location>
        <begin position="325"/>
        <end position="344"/>
    </location>
</feature>
<evidence type="ECO:0000256" key="6">
    <source>
        <dbReference type="ARBA" id="ARBA00022989"/>
    </source>
</evidence>
<feature type="transmembrane region" description="Helical" evidence="8">
    <location>
        <begin position="383"/>
        <end position="405"/>
    </location>
</feature>
<feature type="transmembrane region" description="Helical" evidence="8">
    <location>
        <begin position="171"/>
        <end position="191"/>
    </location>
</feature>
<accession>A0ABV7P5Y6</accession>
<feature type="transmembrane region" description="Helical" evidence="8">
    <location>
        <begin position="138"/>
        <end position="159"/>
    </location>
</feature>
<comment type="caution">
    <text evidence="9">The sequence shown here is derived from an EMBL/GenBank/DDBJ whole genome shotgun (WGS) entry which is preliminary data.</text>
</comment>
<keyword evidence="5 8" id="KW-0812">Transmembrane</keyword>
<keyword evidence="10" id="KW-1185">Reference proteome</keyword>
<dbReference type="Pfam" id="PF00860">
    <property type="entry name" value="Xan_ur_permease"/>
    <property type="match status" value="1"/>
</dbReference>
<evidence type="ECO:0000256" key="2">
    <source>
        <dbReference type="ARBA" id="ARBA00008821"/>
    </source>
</evidence>
<keyword evidence="3" id="KW-0813">Transport</keyword>
<name>A0ABV7P5Y6_9PSEU</name>
<dbReference type="EMBL" id="JBHRWK010000047">
    <property type="protein sequence ID" value="MFC3453344.1"/>
    <property type="molecule type" value="Genomic_DNA"/>
</dbReference>
<dbReference type="InterPro" id="IPR006042">
    <property type="entry name" value="Xan_ur_permease"/>
</dbReference>
<sequence length="507" mass="51953">MVKRTQDAAAARGGPEDERLGVGKSFTYGIQHVLTMYGGIIAPPLIIGGAAGVSPAEIGVLVASCLFIGGLATILQSYGVPFFGSRLPLVQGTSFAGVATMTAIVADGGLPAVFGAVIASSLLGLLVTPVFSRLVKYFPPVVTGTVITVIGLSLMPVAAKWAMGNNDKSPDFGSVSTIGLAAMTLMIVLVLSKVAVPAISRLSILLSIVVGTGLAAVLGKADFSKVWDGPIFALPTPFSFGAPTFDIAAIVSMSIVVLVTLTETTADLLAVGEIVGTRVGRRRIGDGLRADMASSAIAPVFNGFTQSAFAQNVGLVAITGVRSRFVVTAGGVVLLVLGMLPVLGRVVAAIPYPVLGGAGLVLFGTVAASGVKTLSKVDYDGNLNLVIVATSVGLGMVPIAVPDFYHHFPSWVGTIFHSGISAAALTAVVLNLVFNHLKPGKAGSDPSVFATASRVIDYSDLKAFSQLENGDKIVDGKIVDAEGKQVPVRDADGRSVQYRIGSEPEGH</sequence>
<protein>
    <submittedName>
        <fullName evidence="9">Nucleobase:cation symporter-2 family protein</fullName>
    </submittedName>
</protein>
<evidence type="ECO:0000313" key="10">
    <source>
        <dbReference type="Proteomes" id="UP001595645"/>
    </source>
</evidence>
<keyword evidence="7 8" id="KW-0472">Membrane</keyword>
<dbReference type="InterPro" id="IPR006043">
    <property type="entry name" value="NCS2"/>
</dbReference>
<feature type="transmembrane region" description="Helical" evidence="8">
    <location>
        <begin position="198"/>
        <end position="218"/>
    </location>
</feature>
<dbReference type="PANTHER" id="PTHR42810:SF4">
    <property type="entry name" value="URIC ACID TRANSPORTER UACT"/>
    <property type="match status" value="1"/>
</dbReference>
<comment type="subcellular location">
    <subcellularLocation>
        <location evidence="1">Cell membrane</location>
        <topology evidence="1">Multi-pass membrane protein</topology>
    </subcellularLocation>
</comment>
<keyword evidence="4" id="KW-1003">Cell membrane</keyword>
<proteinExistence type="inferred from homology"/>
<dbReference type="InterPro" id="IPR017588">
    <property type="entry name" value="UacT-like"/>
</dbReference>
<dbReference type="Proteomes" id="UP001595645">
    <property type="component" value="Unassembled WGS sequence"/>
</dbReference>
<dbReference type="PANTHER" id="PTHR42810">
    <property type="entry name" value="PURINE PERMEASE C1399.01C-RELATED"/>
    <property type="match status" value="1"/>
</dbReference>
<evidence type="ECO:0000256" key="3">
    <source>
        <dbReference type="ARBA" id="ARBA00022448"/>
    </source>
</evidence>
<evidence type="ECO:0000256" key="7">
    <source>
        <dbReference type="ARBA" id="ARBA00023136"/>
    </source>
</evidence>
<evidence type="ECO:0000256" key="8">
    <source>
        <dbReference type="SAM" id="Phobius"/>
    </source>
</evidence>
<dbReference type="NCBIfam" id="TIGR03173">
    <property type="entry name" value="pbuX"/>
    <property type="match status" value="1"/>
</dbReference>
<feature type="transmembrane region" description="Helical" evidence="8">
    <location>
        <begin position="411"/>
        <end position="434"/>
    </location>
</feature>
<dbReference type="NCBIfam" id="TIGR00801">
    <property type="entry name" value="ncs2"/>
    <property type="match status" value="1"/>
</dbReference>
<keyword evidence="6 8" id="KW-1133">Transmembrane helix</keyword>
<gene>
    <name evidence="9" type="ORF">ACFOSH_28240</name>
</gene>
<evidence type="ECO:0000256" key="4">
    <source>
        <dbReference type="ARBA" id="ARBA00022475"/>
    </source>
</evidence>
<reference evidence="10" key="1">
    <citation type="journal article" date="2019" name="Int. J. Syst. Evol. Microbiol.">
        <title>The Global Catalogue of Microorganisms (GCM) 10K type strain sequencing project: providing services to taxonomists for standard genome sequencing and annotation.</title>
        <authorList>
            <consortium name="The Broad Institute Genomics Platform"/>
            <consortium name="The Broad Institute Genome Sequencing Center for Infectious Disease"/>
            <person name="Wu L."/>
            <person name="Ma J."/>
        </authorList>
    </citation>
    <scope>NUCLEOTIDE SEQUENCE [LARGE SCALE GENOMIC DNA]</scope>
    <source>
        <strain evidence="10">CGMCC 4.7676</strain>
    </source>
</reference>
<feature type="transmembrane region" description="Helical" evidence="8">
    <location>
        <begin position="58"/>
        <end position="75"/>
    </location>
</feature>